<evidence type="ECO:0000313" key="2">
    <source>
        <dbReference type="Proteomes" id="UP000712600"/>
    </source>
</evidence>
<protein>
    <submittedName>
        <fullName evidence="1">Uncharacterized protein</fullName>
    </submittedName>
</protein>
<sequence length="100" mass="10237">MAETFAGKGGDSVGDDLDRLREGLEEEGRVIFASLREGFKIFVVVVPKVKDRVFSGVDGRELSGVGRLLGERRGGGGDGIGTVSLTIIGAGTGEGPTTAG</sequence>
<comment type="caution">
    <text evidence="1">The sequence shown here is derived from an EMBL/GenBank/DDBJ whole genome shotgun (WGS) entry which is preliminary data.</text>
</comment>
<accession>A0A8S9PV33</accession>
<organism evidence="1 2">
    <name type="scientific">Brassica cretica</name>
    <name type="common">Mustard</name>
    <dbReference type="NCBI Taxonomy" id="69181"/>
    <lineage>
        <taxon>Eukaryota</taxon>
        <taxon>Viridiplantae</taxon>
        <taxon>Streptophyta</taxon>
        <taxon>Embryophyta</taxon>
        <taxon>Tracheophyta</taxon>
        <taxon>Spermatophyta</taxon>
        <taxon>Magnoliopsida</taxon>
        <taxon>eudicotyledons</taxon>
        <taxon>Gunneridae</taxon>
        <taxon>Pentapetalae</taxon>
        <taxon>rosids</taxon>
        <taxon>malvids</taxon>
        <taxon>Brassicales</taxon>
        <taxon>Brassicaceae</taxon>
        <taxon>Brassiceae</taxon>
        <taxon>Brassica</taxon>
    </lineage>
</organism>
<evidence type="ECO:0000313" key="1">
    <source>
        <dbReference type="EMBL" id="KAF3522302.1"/>
    </source>
</evidence>
<gene>
    <name evidence="1" type="ORF">F2Q69_00048957</name>
</gene>
<name>A0A8S9PV33_BRACR</name>
<proteinExistence type="predicted"/>
<dbReference type="Proteomes" id="UP000712600">
    <property type="component" value="Unassembled WGS sequence"/>
</dbReference>
<dbReference type="EMBL" id="QGKX02001347">
    <property type="protein sequence ID" value="KAF3522302.1"/>
    <property type="molecule type" value="Genomic_DNA"/>
</dbReference>
<dbReference type="AlphaFoldDB" id="A0A8S9PV33"/>
<reference evidence="1" key="1">
    <citation type="submission" date="2019-12" db="EMBL/GenBank/DDBJ databases">
        <title>Genome sequencing and annotation of Brassica cretica.</title>
        <authorList>
            <person name="Studholme D.J."/>
            <person name="Sarris P."/>
        </authorList>
    </citation>
    <scope>NUCLEOTIDE SEQUENCE</scope>
    <source>
        <strain evidence="1">PFS-109/04</strain>
        <tissue evidence="1">Leaf</tissue>
    </source>
</reference>